<evidence type="ECO:0000256" key="1">
    <source>
        <dbReference type="SAM" id="Phobius"/>
    </source>
</evidence>
<dbReference type="Pfam" id="PF24095">
    <property type="entry name" value="DUF7378"/>
    <property type="match status" value="1"/>
</dbReference>
<feature type="transmembrane region" description="Helical" evidence="1">
    <location>
        <begin position="97"/>
        <end position="116"/>
    </location>
</feature>
<gene>
    <name evidence="3" type="ORF">C2845_PM09G03460</name>
</gene>
<keyword evidence="4" id="KW-1185">Reference proteome</keyword>
<dbReference type="EMBL" id="PQIB02000006">
    <property type="protein sequence ID" value="RLN11840.1"/>
    <property type="molecule type" value="Genomic_DNA"/>
</dbReference>
<proteinExistence type="predicted"/>
<comment type="caution">
    <text evidence="3">The sequence shown here is derived from an EMBL/GenBank/DDBJ whole genome shotgun (WGS) entry which is preliminary data.</text>
</comment>
<evidence type="ECO:0000313" key="3">
    <source>
        <dbReference type="EMBL" id="RLN11840.1"/>
    </source>
</evidence>
<feature type="domain" description="DUF7378" evidence="2">
    <location>
        <begin position="1"/>
        <end position="117"/>
    </location>
</feature>
<dbReference type="InterPro" id="IPR055802">
    <property type="entry name" value="DUF7378"/>
</dbReference>
<evidence type="ECO:0000259" key="2">
    <source>
        <dbReference type="Pfam" id="PF24095"/>
    </source>
</evidence>
<keyword evidence="1" id="KW-0812">Transmembrane</keyword>
<keyword evidence="1" id="KW-0472">Membrane</keyword>
<name>A0A3L6RYM5_PANMI</name>
<protein>
    <recommendedName>
        <fullName evidence="2">DUF7378 domain-containing protein</fullName>
    </recommendedName>
</protein>
<dbReference type="OrthoDB" id="688798at2759"/>
<sequence length="117" mass="12831">MAVMAQICCPGAITLSVLYAFGPSFFVSVPWRLSLLLSWGAYLSVLFLIRFHAVLFPPRTTVVVVQRLMSFGAWGRRLAISTMESAVFAIQVDDRRVLAGCTSGVATFIVAIVAFWV</sequence>
<dbReference type="AlphaFoldDB" id="A0A3L6RYM5"/>
<evidence type="ECO:0000313" key="4">
    <source>
        <dbReference type="Proteomes" id="UP000275267"/>
    </source>
</evidence>
<reference evidence="4" key="1">
    <citation type="journal article" date="2019" name="Nat. Commun.">
        <title>The genome of broomcorn millet.</title>
        <authorList>
            <person name="Zou C."/>
            <person name="Miki D."/>
            <person name="Li D."/>
            <person name="Tang Q."/>
            <person name="Xiao L."/>
            <person name="Rajput S."/>
            <person name="Deng P."/>
            <person name="Jia W."/>
            <person name="Huang R."/>
            <person name="Zhang M."/>
            <person name="Sun Y."/>
            <person name="Hu J."/>
            <person name="Fu X."/>
            <person name="Schnable P.S."/>
            <person name="Li F."/>
            <person name="Zhang H."/>
            <person name="Feng B."/>
            <person name="Zhu X."/>
            <person name="Liu R."/>
            <person name="Schnable J.C."/>
            <person name="Zhu J.-K."/>
            <person name="Zhang H."/>
        </authorList>
    </citation>
    <scope>NUCLEOTIDE SEQUENCE [LARGE SCALE GENOMIC DNA]</scope>
</reference>
<keyword evidence="1" id="KW-1133">Transmembrane helix</keyword>
<dbReference type="Proteomes" id="UP000275267">
    <property type="component" value="Unassembled WGS sequence"/>
</dbReference>
<accession>A0A3L6RYM5</accession>
<organism evidence="3 4">
    <name type="scientific">Panicum miliaceum</name>
    <name type="common">Proso millet</name>
    <name type="synonym">Broomcorn millet</name>
    <dbReference type="NCBI Taxonomy" id="4540"/>
    <lineage>
        <taxon>Eukaryota</taxon>
        <taxon>Viridiplantae</taxon>
        <taxon>Streptophyta</taxon>
        <taxon>Embryophyta</taxon>
        <taxon>Tracheophyta</taxon>
        <taxon>Spermatophyta</taxon>
        <taxon>Magnoliopsida</taxon>
        <taxon>Liliopsida</taxon>
        <taxon>Poales</taxon>
        <taxon>Poaceae</taxon>
        <taxon>PACMAD clade</taxon>
        <taxon>Panicoideae</taxon>
        <taxon>Panicodae</taxon>
        <taxon>Paniceae</taxon>
        <taxon>Panicinae</taxon>
        <taxon>Panicum</taxon>
        <taxon>Panicum sect. Panicum</taxon>
    </lineage>
</organism>
<feature type="transmembrane region" description="Helical" evidence="1">
    <location>
        <begin position="30"/>
        <end position="49"/>
    </location>
</feature>